<gene>
    <name evidence="1" type="ORF">AB8B28_04075</name>
</gene>
<name>A0AB39V5Z2_9FUSO</name>
<dbReference type="KEGG" id="lala:AB8B28_04075"/>
<sequence>MKKLLILLSVLGTMQSCSVLNGITRTTAEAKYLVLGYRRLEDIHDELQGTGYRAKLTCTKDIQDRDWCKVDHYYRVIQ</sequence>
<evidence type="ECO:0008006" key="2">
    <source>
        <dbReference type="Google" id="ProtNLM"/>
    </source>
</evidence>
<dbReference type="AlphaFoldDB" id="A0AB39V5Z2"/>
<dbReference type="PROSITE" id="PS51257">
    <property type="entry name" value="PROKAR_LIPOPROTEIN"/>
    <property type="match status" value="1"/>
</dbReference>
<evidence type="ECO:0000313" key="1">
    <source>
        <dbReference type="EMBL" id="XDU63040.1"/>
    </source>
</evidence>
<reference evidence="1" key="1">
    <citation type="submission" date="2024-07" db="EMBL/GenBank/DDBJ databases">
        <authorList>
            <person name="Li X.-J."/>
            <person name="Wang X."/>
        </authorList>
    </citation>
    <scope>NUCLEOTIDE SEQUENCE</scope>
    <source>
        <strain evidence="1">HSP-536</strain>
    </source>
</reference>
<protein>
    <recommendedName>
        <fullName evidence="2">Lipoprotein</fullName>
    </recommendedName>
</protein>
<proteinExistence type="predicted"/>
<dbReference type="RefSeq" id="WP_369716957.1">
    <property type="nucleotide sequence ID" value="NZ_CP165647.1"/>
</dbReference>
<organism evidence="1">
    <name type="scientific">Leptotrichia alba</name>
    <dbReference type="NCBI Taxonomy" id="3239304"/>
    <lineage>
        <taxon>Bacteria</taxon>
        <taxon>Fusobacteriati</taxon>
        <taxon>Fusobacteriota</taxon>
        <taxon>Fusobacteriia</taxon>
        <taxon>Fusobacteriales</taxon>
        <taxon>Leptotrichiaceae</taxon>
        <taxon>Leptotrichia</taxon>
    </lineage>
</organism>
<accession>A0AB39V5Z2</accession>
<dbReference type="EMBL" id="CP165647">
    <property type="protein sequence ID" value="XDU63040.1"/>
    <property type="molecule type" value="Genomic_DNA"/>
</dbReference>